<protein>
    <submittedName>
        <fullName evidence="1">Uncharacterized protein</fullName>
    </submittedName>
</protein>
<dbReference type="Proteomes" id="UP000307440">
    <property type="component" value="Unassembled WGS sequence"/>
</dbReference>
<proteinExistence type="predicted"/>
<accession>A0A5C3L8G1</accession>
<evidence type="ECO:0000313" key="1">
    <source>
        <dbReference type="EMBL" id="TFK24518.1"/>
    </source>
</evidence>
<sequence>MKDSLSPMSSLESKYALPVTSKPQPTYGPNFRGPNFYRPHAPIILPRAVVKINIDAAEDTVPPDMGASILVEQQNLALELEGSIERCDKFGERLFSSIADSPTITRYLRKTRLYSCGRKLWTGLASVTVTQEEQLYQPLLKISCRSSTALRPRNPPQ</sequence>
<dbReference type="AlphaFoldDB" id="A0A5C3L8G1"/>
<organism evidence="1 2">
    <name type="scientific">Coprinopsis marcescibilis</name>
    <name type="common">Agaric fungus</name>
    <name type="synonym">Psathyrella marcescibilis</name>
    <dbReference type="NCBI Taxonomy" id="230819"/>
    <lineage>
        <taxon>Eukaryota</taxon>
        <taxon>Fungi</taxon>
        <taxon>Dikarya</taxon>
        <taxon>Basidiomycota</taxon>
        <taxon>Agaricomycotina</taxon>
        <taxon>Agaricomycetes</taxon>
        <taxon>Agaricomycetidae</taxon>
        <taxon>Agaricales</taxon>
        <taxon>Agaricineae</taxon>
        <taxon>Psathyrellaceae</taxon>
        <taxon>Coprinopsis</taxon>
    </lineage>
</organism>
<reference evidence="1 2" key="1">
    <citation type="journal article" date="2019" name="Nat. Ecol. Evol.">
        <title>Megaphylogeny resolves global patterns of mushroom evolution.</title>
        <authorList>
            <person name="Varga T."/>
            <person name="Krizsan K."/>
            <person name="Foldi C."/>
            <person name="Dima B."/>
            <person name="Sanchez-Garcia M."/>
            <person name="Sanchez-Ramirez S."/>
            <person name="Szollosi G.J."/>
            <person name="Szarkandi J.G."/>
            <person name="Papp V."/>
            <person name="Albert L."/>
            <person name="Andreopoulos W."/>
            <person name="Angelini C."/>
            <person name="Antonin V."/>
            <person name="Barry K.W."/>
            <person name="Bougher N.L."/>
            <person name="Buchanan P."/>
            <person name="Buyck B."/>
            <person name="Bense V."/>
            <person name="Catcheside P."/>
            <person name="Chovatia M."/>
            <person name="Cooper J."/>
            <person name="Damon W."/>
            <person name="Desjardin D."/>
            <person name="Finy P."/>
            <person name="Geml J."/>
            <person name="Haridas S."/>
            <person name="Hughes K."/>
            <person name="Justo A."/>
            <person name="Karasinski D."/>
            <person name="Kautmanova I."/>
            <person name="Kiss B."/>
            <person name="Kocsube S."/>
            <person name="Kotiranta H."/>
            <person name="LaButti K.M."/>
            <person name="Lechner B.E."/>
            <person name="Liimatainen K."/>
            <person name="Lipzen A."/>
            <person name="Lukacs Z."/>
            <person name="Mihaltcheva S."/>
            <person name="Morgado L.N."/>
            <person name="Niskanen T."/>
            <person name="Noordeloos M.E."/>
            <person name="Ohm R.A."/>
            <person name="Ortiz-Santana B."/>
            <person name="Ovrebo C."/>
            <person name="Racz N."/>
            <person name="Riley R."/>
            <person name="Savchenko A."/>
            <person name="Shiryaev A."/>
            <person name="Soop K."/>
            <person name="Spirin V."/>
            <person name="Szebenyi C."/>
            <person name="Tomsovsky M."/>
            <person name="Tulloss R.E."/>
            <person name="Uehling J."/>
            <person name="Grigoriev I.V."/>
            <person name="Vagvolgyi C."/>
            <person name="Papp T."/>
            <person name="Martin F.M."/>
            <person name="Miettinen O."/>
            <person name="Hibbett D.S."/>
            <person name="Nagy L.G."/>
        </authorList>
    </citation>
    <scope>NUCLEOTIDE SEQUENCE [LARGE SCALE GENOMIC DNA]</scope>
    <source>
        <strain evidence="1 2">CBS 121175</strain>
    </source>
</reference>
<gene>
    <name evidence="1" type="ORF">FA15DRAFT_669499</name>
</gene>
<name>A0A5C3L8G1_COPMA</name>
<feature type="non-terminal residue" evidence="1">
    <location>
        <position position="1"/>
    </location>
</feature>
<dbReference type="EMBL" id="ML210199">
    <property type="protein sequence ID" value="TFK24518.1"/>
    <property type="molecule type" value="Genomic_DNA"/>
</dbReference>
<evidence type="ECO:0000313" key="2">
    <source>
        <dbReference type="Proteomes" id="UP000307440"/>
    </source>
</evidence>
<keyword evidence="2" id="KW-1185">Reference proteome</keyword>